<dbReference type="PROSITE" id="PS50042">
    <property type="entry name" value="CNMP_BINDING_3"/>
    <property type="match status" value="1"/>
</dbReference>
<evidence type="ECO:0000313" key="3">
    <source>
        <dbReference type="Proteomes" id="UP000557307"/>
    </source>
</evidence>
<sequence>MTELEKYIHTYFGVGQEEVAKISGYFQPVRLKKGDYYLRTGRRSDRLAFVQSGIVREYVVLDDREITKWISTQGYFLVDLASFFFHQPARWNLQALTDCELFVIDQAKYQQIGREVARWPQLEKLFIARCFTVLEDRIVMHLSMNAEERYRYLLGFNKELFNQVPLQYLASLLGMTPETLSRLRKKVLD</sequence>
<comment type="caution">
    <text evidence="2">The sequence shown here is derived from an EMBL/GenBank/DDBJ whole genome shotgun (WGS) entry which is preliminary data.</text>
</comment>
<dbReference type="SUPFAM" id="SSF51206">
    <property type="entry name" value="cAMP-binding domain-like"/>
    <property type="match status" value="1"/>
</dbReference>
<dbReference type="AlphaFoldDB" id="A0A840TXB9"/>
<organism evidence="2 3">
    <name type="scientific">Rhabdobacter roseus</name>
    <dbReference type="NCBI Taxonomy" id="1655419"/>
    <lineage>
        <taxon>Bacteria</taxon>
        <taxon>Pseudomonadati</taxon>
        <taxon>Bacteroidota</taxon>
        <taxon>Cytophagia</taxon>
        <taxon>Cytophagales</taxon>
        <taxon>Cytophagaceae</taxon>
        <taxon>Rhabdobacter</taxon>
    </lineage>
</organism>
<dbReference type="Pfam" id="PF00027">
    <property type="entry name" value="cNMP_binding"/>
    <property type="match status" value="1"/>
</dbReference>
<evidence type="ECO:0000313" key="2">
    <source>
        <dbReference type="EMBL" id="MBB5286227.1"/>
    </source>
</evidence>
<dbReference type="EMBL" id="JACHGF010000008">
    <property type="protein sequence ID" value="MBB5286227.1"/>
    <property type="molecule type" value="Genomic_DNA"/>
</dbReference>
<dbReference type="Gene3D" id="2.60.120.10">
    <property type="entry name" value="Jelly Rolls"/>
    <property type="match status" value="1"/>
</dbReference>
<accession>A0A840TXB9</accession>
<protein>
    <submittedName>
        <fullName evidence="2">CRP-like cAMP-binding protein</fullName>
    </submittedName>
</protein>
<feature type="domain" description="Cyclic nucleotide-binding" evidence="1">
    <location>
        <begin position="10"/>
        <end position="112"/>
    </location>
</feature>
<proteinExistence type="predicted"/>
<keyword evidence="3" id="KW-1185">Reference proteome</keyword>
<dbReference type="Proteomes" id="UP000557307">
    <property type="component" value="Unassembled WGS sequence"/>
</dbReference>
<dbReference type="InterPro" id="IPR018490">
    <property type="entry name" value="cNMP-bd_dom_sf"/>
</dbReference>
<gene>
    <name evidence="2" type="ORF">HNQ92_004387</name>
</gene>
<dbReference type="InterPro" id="IPR000595">
    <property type="entry name" value="cNMP-bd_dom"/>
</dbReference>
<evidence type="ECO:0000259" key="1">
    <source>
        <dbReference type="PROSITE" id="PS50042"/>
    </source>
</evidence>
<dbReference type="RefSeq" id="WP_184177139.1">
    <property type="nucleotide sequence ID" value="NZ_JACHGF010000008.1"/>
</dbReference>
<reference evidence="2 3" key="1">
    <citation type="submission" date="2020-08" db="EMBL/GenBank/DDBJ databases">
        <title>Genomic Encyclopedia of Type Strains, Phase IV (KMG-IV): sequencing the most valuable type-strain genomes for metagenomic binning, comparative biology and taxonomic classification.</title>
        <authorList>
            <person name="Goeker M."/>
        </authorList>
    </citation>
    <scope>NUCLEOTIDE SEQUENCE [LARGE SCALE GENOMIC DNA]</scope>
    <source>
        <strain evidence="2 3">DSM 105074</strain>
    </source>
</reference>
<dbReference type="InterPro" id="IPR014710">
    <property type="entry name" value="RmlC-like_jellyroll"/>
</dbReference>
<name>A0A840TXB9_9BACT</name>
<dbReference type="CDD" id="cd00038">
    <property type="entry name" value="CAP_ED"/>
    <property type="match status" value="1"/>
</dbReference>